<dbReference type="RefSeq" id="WP_077121052.1">
    <property type="nucleotide sequence ID" value="NZ_MUKP01000029.1"/>
</dbReference>
<protein>
    <recommendedName>
        <fullName evidence="3">PPE domain-containing protein</fullName>
    </recommendedName>
</protein>
<organism evidence="4 5">
    <name type="scientific">Nocardia donostiensis</name>
    <dbReference type="NCBI Taxonomy" id="1538463"/>
    <lineage>
        <taxon>Bacteria</taxon>
        <taxon>Bacillati</taxon>
        <taxon>Actinomycetota</taxon>
        <taxon>Actinomycetes</taxon>
        <taxon>Mycobacteriales</taxon>
        <taxon>Nocardiaceae</taxon>
        <taxon>Nocardia</taxon>
    </lineage>
</organism>
<proteinExistence type="inferred from homology"/>
<gene>
    <name evidence="4" type="ORF">B0T46_23480</name>
</gene>
<dbReference type="EMBL" id="MUMY01000026">
    <property type="protein sequence ID" value="ONM46348.1"/>
    <property type="molecule type" value="Genomic_DNA"/>
</dbReference>
<comment type="similarity">
    <text evidence="1">Belongs to the mycobacterial PPE family.</text>
</comment>
<reference evidence="4 5" key="1">
    <citation type="journal article" date="2016" name="Antonie Van Leeuwenhoek">
        <title>Nocardia donostiensis sp. nov., isolated from human respiratory specimens.</title>
        <authorList>
            <person name="Ercibengoa M."/>
            <person name="Bell M."/>
            <person name="Marimon J.M."/>
            <person name="Humrighouse B."/>
            <person name="Klenk H.P."/>
            <person name="Potter G."/>
            <person name="Perez-Trallero E."/>
        </authorList>
    </citation>
    <scope>NUCLEOTIDE SEQUENCE [LARGE SCALE GENOMIC DNA]</scope>
    <source>
        <strain evidence="4 5">X1655</strain>
    </source>
</reference>
<feature type="compositionally biased region" description="Low complexity" evidence="2">
    <location>
        <begin position="462"/>
        <end position="477"/>
    </location>
</feature>
<dbReference type="SUPFAM" id="SSF140459">
    <property type="entry name" value="PE/PPE dimer-like"/>
    <property type="match status" value="1"/>
</dbReference>
<sequence length="487" mass="49064">MALNVDLGELAAVAAQAADLARTTGAAMPRGWVLPAGADPISAAAVPKLNADAAALFNGVVGVLNKIQKTAHNIGAAAVDYAAADMQGAQHIGGSGGADVTNPVPQIEQLGLRRVPPALSTMTSTGGGDPLVYAQQLHTGPGPGPAMRFAESVRSFTSDTYTVAAADIDRASGVMQRWTPVGADAATELTTYRGWLDQLATALGKLADDADAYGNAFSTAKAKHPTPEEIIAARKELVRAMRSRDEIGTQAALAKFQEQNARSTETMTGYSAATENITNPSGAGGTNEGGSGDMNMLAQMLPTMMSAMGMAMNGLPLGQEIGDEAYDDYYDDYGYGDLGIPSVSSYGGTTSPGGVGIPSAGDMEAVTVGAMTTAATTATGITGGARAPVIEPLGGSSSGGATSGRGVGSPMMPYMPMGAGGAGAGAGGGGNGERNRIVAWHPDRLMYVDDTPHTEPVIGERPTIAPTVTSPTPAPTSQGSTRTGGTA</sequence>
<dbReference type="Proteomes" id="UP000188836">
    <property type="component" value="Unassembled WGS sequence"/>
</dbReference>
<evidence type="ECO:0000259" key="3">
    <source>
        <dbReference type="Pfam" id="PF00823"/>
    </source>
</evidence>
<feature type="domain" description="PPE" evidence="3">
    <location>
        <begin position="132"/>
        <end position="277"/>
    </location>
</feature>
<keyword evidence="5" id="KW-1185">Reference proteome</keyword>
<evidence type="ECO:0000256" key="1">
    <source>
        <dbReference type="ARBA" id="ARBA00010652"/>
    </source>
</evidence>
<evidence type="ECO:0000313" key="4">
    <source>
        <dbReference type="EMBL" id="ONM46348.1"/>
    </source>
</evidence>
<dbReference type="Gene3D" id="1.20.1260.20">
    <property type="entry name" value="PPE superfamily"/>
    <property type="match status" value="1"/>
</dbReference>
<evidence type="ECO:0000313" key="5">
    <source>
        <dbReference type="Proteomes" id="UP000188836"/>
    </source>
</evidence>
<dbReference type="STRING" id="1538463.B0T36_03070"/>
<feature type="compositionally biased region" description="Polar residues" evidence="2">
    <location>
        <begin position="478"/>
        <end position="487"/>
    </location>
</feature>
<dbReference type="InterPro" id="IPR000030">
    <property type="entry name" value="PPE_dom"/>
</dbReference>
<evidence type="ECO:0000256" key="2">
    <source>
        <dbReference type="SAM" id="MobiDB-lite"/>
    </source>
</evidence>
<name>A0A1V2TA70_9NOCA</name>
<feature type="region of interest" description="Disordered" evidence="2">
    <location>
        <begin position="458"/>
        <end position="487"/>
    </location>
</feature>
<dbReference type="AlphaFoldDB" id="A0A1V2TA70"/>
<dbReference type="Pfam" id="PF00823">
    <property type="entry name" value="PPE"/>
    <property type="match status" value="1"/>
</dbReference>
<accession>A0A1V2TA70</accession>
<dbReference type="OrthoDB" id="4531752at2"/>
<dbReference type="InterPro" id="IPR038332">
    <property type="entry name" value="PPE_sf"/>
</dbReference>
<comment type="caution">
    <text evidence="4">The sequence shown here is derived from an EMBL/GenBank/DDBJ whole genome shotgun (WGS) entry which is preliminary data.</text>
</comment>